<proteinExistence type="predicted"/>
<dbReference type="AlphaFoldDB" id="A0A1S8SAI0"/>
<dbReference type="Proteomes" id="UP000190973">
    <property type="component" value="Unassembled WGS sequence"/>
</dbReference>
<sequence>MKKDLLKQVKEDLKKRFEKNYDLLYSFMKLVPDEFEEYINLDDTKLYIKEHMICDLNEVFNLNQIQEIGSSTMISIQFEKLDINSGIVYENKIVRFDVFEESYSIGKWEQNPNYHMEMAKLQYENEYMPVLDGDITL</sequence>
<reference evidence="1 2" key="1">
    <citation type="submission" date="2016-05" db="EMBL/GenBank/DDBJ databases">
        <title>Microbial solvent formation.</title>
        <authorList>
            <person name="Poehlein A."/>
            <person name="Montoya Solano J.D."/>
            <person name="Flitsch S."/>
            <person name="Krabben P."/>
            <person name="Duerre P."/>
            <person name="Daniel R."/>
        </authorList>
    </citation>
    <scope>NUCLEOTIDE SEQUENCE [LARGE SCALE GENOMIC DNA]</scope>
    <source>
        <strain evidence="1 2">DSM 53</strain>
    </source>
</reference>
<comment type="caution">
    <text evidence="1">The sequence shown here is derived from an EMBL/GenBank/DDBJ whole genome shotgun (WGS) entry which is preliminary data.</text>
</comment>
<protein>
    <submittedName>
        <fullName evidence="1">Uncharacterized protein</fullName>
    </submittedName>
</protein>
<dbReference type="RefSeq" id="WP_077838559.1">
    <property type="nucleotide sequence ID" value="NZ_JABTAE010000001.1"/>
</dbReference>
<evidence type="ECO:0000313" key="1">
    <source>
        <dbReference type="EMBL" id="OOM62225.1"/>
    </source>
</evidence>
<gene>
    <name evidence="1" type="ORF">CLBCK_19280</name>
</gene>
<accession>A0A1S8SAI0</accession>
<organism evidence="1 2">
    <name type="scientific">Clostridium beijerinckii</name>
    <name type="common">Clostridium MP</name>
    <dbReference type="NCBI Taxonomy" id="1520"/>
    <lineage>
        <taxon>Bacteria</taxon>
        <taxon>Bacillati</taxon>
        <taxon>Bacillota</taxon>
        <taxon>Clostridia</taxon>
        <taxon>Eubacteriales</taxon>
        <taxon>Clostridiaceae</taxon>
        <taxon>Clostridium</taxon>
    </lineage>
</organism>
<dbReference type="EMBL" id="LZZI01000026">
    <property type="protein sequence ID" value="OOM62225.1"/>
    <property type="molecule type" value="Genomic_DNA"/>
</dbReference>
<name>A0A1S8SAI0_CLOBE</name>
<evidence type="ECO:0000313" key="2">
    <source>
        <dbReference type="Proteomes" id="UP000190973"/>
    </source>
</evidence>